<dbReference type="AlphaFoldDB" id="A0A0A3IBJ3"/>
<sequence length="67" mass="7420">MLEKLKDHFKEAELICSKCGRMVEDGERFSVTLVKPSDKQMPVGQLDKMLAKRAVNISCSDCSGEAS</sequence>
<gene>
    <name evidence="1" type="ORF">CD32_22725</name>
</gene>
<dbReference type="STRING" id="1220589.CD32_22725"/>
<evidence type="ECO:0008006" key="3">
    <source>
        <dbReference type="Google" id="ProtNLM"/>
    </source>
</evidence>
<dbReference type="RefSeq" id="WP_036159302.1">
    <property type="nucleotide sequence ID" value="NZ_AVCX01000001.1"/>
</dbReference>
<reference evidence="1 2" key="1">
    <citation type="submission" date="2014-02" db="EMBL/GenBank/DDBJ databases">
        <title>Draft genome sequence of Lysinibacillus odysseyi NBRC 100172.</title>
        <authorList>
            <person name="Zhang F."/>
            <person name="Wang G."/>
            <person name="Zhang L."/>
        </authorList>
    </citation>
    <scope>NUCLEOTIDE SEQUENCE [LARGE SCALE GENOMIC DNA]</scope>
    <source>
        <strain evidence="1 2">NBRC 100172</strain>
    </source>
</reference>
<keyword evidence="2" id="KW-1185">Reference proteome</keyword>
<accession>A0A0A3IBJ3</accession>
<dbReference type="Proteomes" id="UP000030437">
    <property type="component" value="Unassembled WGS sequence"/>
</dbReference>
<dbReference type="EMBL" id="JPVP01000060">
    <property type="protein sequence ID" value="KGR82109.1"/>
    <property type="molecule type" value="Genomic_DNA"/>
</dbReference>
<protein>
    <recommendedName>
        <fullName evidence="3">Fe3+ hydroxamate ABC transporter substrate-binding protein</fullName>
    </recommendedName>
</protein>
<organism evidence="1 2">
    <name type="scientific">Lysinibacillus odysseyi 34hs-1 = NBRC 100172</name>
    <dbReference type="NCBI Taxonomy" id="1220589"/>
    <lineage>
        <taxon>Bacteria</taxon>
        <taxon>Bacillati</taxon>
        <taxon>Bacillota</taxon>
        <taxon>Bacilli</taxon>
        <taxon>Bacillales</taxon>
        <taxon>Bacillaceae</taxon>
        <taxon>Lysinibacillus</taxon>
    </lineage>
</organism>
<proteinExistence type="predicted"/>
<dbReference type="OrthoDB" id="2928760at2"/>
<name>A0A0A3IBJ3_9BACI</name>
<evidence type="ECO:0000313" key="2">
    <source>
        <dbReference type="Proteomes" id="UP000030437"/>
    </source>
</evidence>
<evidence type="ECO:0000313" key="1">
    <source>
        <dbReference type="EMBL" id="KGR82109.1"/>
    </source>
</evidence>
<comment type="caution">
    <text evidence="1">The sequence shown here is derived from an EMBL/GenBank/DDBJ whole genome shotgun (WGS) entry which is preliminary data.</text>
</comment>